<dbReference type="InterPro" id="IPR018077">
    <property type="entry name" value="Glyco_hydro_fam25_subgr"/>
</dbReference>
<dbReference type="SMART" id="SM00641">
    <property type="entry name" value="Glyco_25"/>
    <property type="match status" value="1"/>
</dbReference>
<dbReference type="InterPro" id="IPR036582">
    <property type="entry name" value="Mao_N_sf"/>
</dbReference>
<comment type="caution">
    <text evidence="5">The sequence shown here is derived from an EMBL/GenBank/DDBJ whole genome shotgun (WGS) entry which is preliminary data.</text>
</comment>
<comment type="similarity">
    <text evidence="1 4">Belongs to the glycosyl hydrolase 25 family.</text>
</comment>
<dbReference type="PANTHER" id="PTHR34135:SF2">
    <property type="entry name" value="LYSOZYME"/>
    <property type="match status" value="1"/>
</dbReference>
<protein>
    <recommendedName>
        <fullName evidence="4">Lysozyme</fullName>
        <ecNumber evidence="4">3.2.1.17</ecNumber>
    </recommendedName>
</protein>
<evidence type="ECO:0000256" key="1">
    <source>
        <dbReference type="ARBA" id="ARBA00010646"/>
    </source>
</evidence>
<dbReference type="RefSeq" id="WP_208850252.1">
    <property type="nucleotide sequence ID" value="NZ_JAGGDJ010000036.1"/>
</dbReference>
<evidence type="ECO:0000256" key="3">
    <source>
        <dbReference type="ARBA" id="ARBA00023295"/>
    </source>
</evidence>
<keyword evidence="2 4" id="KW-0378">Hydrolase</keyword>
<organism evidence="5 6">
    <name type="scientific">Paenibacillus artemisiicola</name>
    <dbReference type="NCBI Taxonomy" id="1172618"/>
    <lineage>
        <taxon>Bacteria</taxon>
        <taxon>Bacillati</taxon>
        <taxon>Bacillota</taxon>
        <taxon>Bacilli</taxon>
        <taxon>Bacillales</taxon>
        <taxon>Paenibacillaceae</taxon>
        <taxon>Paenibacillus</taxon>
    </lineage>
</organism>
<dbReference type="PANTHER" id="PTHR34135">
    <property type="entry name" value="LYSOZYME"/>
    <property type="match status" value="1"/>
</dbReference>
<dbReference type="Gene3D" id="3.20.20.80">
    <property type="entry name" value="Glycosidases"/>
    <property type="match status" value="1"/>
</dbReference>
<dbReference type="InterPro" id="IPR002053">
    <property type="entry name" value="Glyco_hydro_25"/>
</dbReference>
<dbReference type="InterPro" id="IPR017853">
    <property type="entry name" value="GH"/>
</dbReference>
<sequence>MQARNASNVNVIDVSHHQGIVDWDKVRAAGVAGAFIKATEGTGFKDPAMATNAANAAAAGLKIGFYHYAHPETNDAEAEAQFFVARISDYKADFPHVLDVEGDASKVPSARLTNWCAAWLQEVERLTGHDTMIYTGASFAKSYLGKKLGAWPLWIAHYGVNKPMDNPTWDEWAVFQYTSTGTVNGIAGSVDLDVMEEAFYQKYSGANAVKPYGDEDTIKVVVNDKLAAYGRNRNGTVYAPLRQIGESLGAVVTWDAATRMPYVNGVPVAQFTLIDGSAYVSVRAVGSFLGGTVSWDGKNQKVYIYY</sequence>
<dbReference type="PROSITE" id="PS00953">
    <property type="entry name" value="GLYCOSYL_HYDROL_F25_1"/>
    <property type="match status" value="1"/>
</dbReference>
<dbReference type="CDD" id="cd00599">
    <property type="entry name" value="GH25_muramidase"/>
    <property type="match status" value="1"/>
</dbReference>
<accession>A0ABS3WH19</accession>
<evidence type="ECO:0000313" key="5">
    <source>
        <dbReference type="EMBL" id="MBO7747609.1"/>
    </source>
</evidence>
<dbReference type="Pfam" id="PF01183">
    <property type="entry name" value="Glyco_hydro_25"/>
    <property type="match status" value="1"/>
</dbReference>
<reference evidence="5 6" key="1">
    <citation type="submission" date="2021-03" db="EMBL/GenBank/DDBJ databases">
        <title>Paenibacillus artemisicola MWE-103 whole genome sequence.</title>
        <authorList>
            <person name="Ham Y.J."/>
        </authorList>
    </citation>
    <scope>NUCLEOTIDE SEQUENCE [LARGE SCALE GENOMIC DNA]</scope>
    <source>
        <strain evidence="5 6">MWE-103</strain>
    </source>
</reference>
<dbReference type="Proteomes" id="UP000670947">
    <property type="component" value="Unassembled WGS sequence"/>
</dbReference>
<gene>
    <name evidence="5" type="ORF">I8J29_25810</name>
</gene>
<dbReference type="PROSITE" id="PS51904">
    <property type="entry name" value="GLYCOSYL_HYDROL_F25_2"/>
    <property type="match status" value="1"/>
</dbReference>
<evidence type="ECO:0000313" key="6">
    <source>
        <dbReference type="Proteomes" id="UP000670947"/>
    </source>
</evidence>
<dbReference type="SUPFAM" id="SSF55383">
    <property type="entry name" value="Copper amine oxidase, domain N"/>
    <property type="match status" value="1"/>
</dbReference>
<evidence type="ECO:0000256" key="2">
    <source>
        <dbReference type="ARBA" id="ARBA00022801"/>
    </source>
</evidence>
<dbReference type="EMBL" id="JAGGDJ010000036">
    <property type="protein sequence ID" value="MBO7747609.1"/>
    <property type="molecule type" value="Genomic_DNA"/>
</dbReference>
<keyword evidence="3 4" id="KW-0326">Glycosidase</keyword>
<evidence type="ECO:0000256" key="4">
    <source>
        <dbReference type="RuleBase" id="RU361176"/>
    </source>
</evidence>
<keyword evidence="6" id="KW-1185">Reference proteome</keyword>
<proteinExistence type="inferred from homology"/>
<dbReference type="EC" id="3.2.1.17" evidence="4"/>
<dbReference type="GO" id="GO:0016787">
    <property type="term" value="F:hydrolase activity"/>
    <property type="evidence" value="ECO:0007669"/>
    <property type="project" value="UniProtKB-KW"/>
</dbReference>
<dbReference type="InterPro" id="IPR008270">
    <property type="entry name" value="Glyco_hydro_25_AS"/>
</dbReference>
<dbReference type="SUPFAM" id="SSF51445">
    <property type="entry name" value="(Trans)glycosidases"/>
    <property type="match status" value="1"/>
</dbReference>
<name>A0ABS3WH19_9BACL</name>
<comment type="catalytic activity">
    <reaction evidence="4">
        <text>Hydrolysis of (1-&gt;4)-beta-linkages between N-acetylmuramic acid and N-acetyl-D-glucosamine residues in a peptidoglycan and between N-acetyl-D-glucosamine residues in chitodextrins.</text>
        <dbReference type="EC" id="3.2.1.17"/>
    </reaction>
</comment>